<sequence>MEDELTAAVAAAQRWRDLKDLLEQAKHDRDTAIRKAADAGVAQTDLVKRTDLTRETIRRITNPEAAEAVRKSAAEKRRAAKKGAGS</sequence>
<dbReference type="EMBL" id="CP022753">
    <property type="protein sequence ID" value="ASU83564.1"/>
    <property type="molecule type" value="Genomic_DNA"/>
</dbReference>
<dbReference type="RefSeq" id="WP_017616831.1">
    <property type="nucleotide sequence ID" value="NZ_ANBG01000025.1"/>
</dbReference>
<feature type="compositionally biased region" description="Basic and acidic residues" evidence="1">
    <location>
        <begin position="67"/>
        <end position="77"/>
    </location>
</feature>
<evidence type="ECO:0000313" key="2">
    <source>
        <dbReference type="EMBL" id="ASU83564.1"/>
    </source>
</evidence>
<accession>A0A223S626</accession>
<evidence type="ECO:0000256" key="1">
    <source>
        <dbReference type="SAM" id="MobiDB-lite"/>
    </source>
</evidence>
<dbReference type="KEGG" id="ngv:CDO52_12885"/>
<protein>
    <submittedName>
        <fullName evidence="2">Uncharacterized protein</fullName>
    </submittedName>
</protein>
<feature type="region of interest" description="Disordered" evidence="1">
    <location>
        <begin position="63"/>
        <end position="86"/>
    </location>
</feature>
<dbReference type="AlphaFoldDB" id="A0A223S626"/>
<reference evidence="2 3" key="1">
    <citation type="submission" date="2017-08" db="EMBL/GenBank/DDBJ databases">
        <title>The complete genome sequence of Nocardiopsis gilva YIM 90087.</title>
        <authorList>
            <person name="Yin M."/>
            <person name="Tang S."/>
        </authorList>
    </citation>
    <scope>NUCLEOTIDE SEQUENCE [LARGE SCALE GENOMIC DNA]</scope>
    <source>
        <strain evidence="2 3">YIM 90087</strain>
    </source>
</reference>
<evidence type="ECO:0000313" key="3">
    <source>
        <dbReference type="Proteomes" id="UP000215005"/>
    </source>
</evidence>
<proteinExistence type="predicted"/>
<gene>
    <name evidence="2" type="ORF">CDO52_12885</name>
</gene>
<keyword evidence="3" id="KW-1185">Reference proteome</keyword>
<dbReference type="Proteomes" id="UP000215005">
    <property type="component" value="Chromosome"/>
</dbReference>
<organism evidence="2 3">
    <name type="scientific">Nocardiopsis gilva YIM 90087</name>
    <dbReference type="NCBI Taxonomy" id="1235441"/>
    <lineage>
        <taxon>Bacteria</taxon>
        <taxon>Bacillati</taxon>
        <taxon>Actinomycetota</taxon>
        <taxon>Actinomycetes</taxon>
        <taxon>Streptosporangiales</taxon>
        <taxon>Nocardiopsidaceae</taxon>
        <taxon>Nocardiopsis</taxon>
    </lineage>
</organism>
<name>A0A223S626_9ACTN</name>